<dbReference type="Pfam" id="PF20152">
    <property type="entry name" value="DUF6534"/>
    <property type="match status" value="1"/>
</dbReference>
<reference evidence="4 5" key="1">
    <citation type="submission" date="2024-01" db="EMBL/GenBank/DDBJ databases">
        <title>A draft genome for a cacao thread blight-causing isolate of Paramarasmius palmivorus.</title>
        <authorList>
            <person name="Baruah I.K."/>
            <person name="Bukari Y."/>
            <person name="Amoako-Attah I."/>
            <person name="Meinhardt L.W."/>
            <person name="Bailey B.A."/>
            <person name="Cohen S.P."/>
        </authorList>
    </citation>
    <scope>NUCLEOTIDE SEQUENCE [LARGE SCALE GENOMIC DNA]</scope>
    <source>
        <strain evidence="4 5">GH-12</strain>
    </source>
</reference>
<organism evidence="4 5">
    <name type="scientific">Paramarasmius palmivorus</name>
    <dbReference type="NCBI Taxonomy" id="297713"/>
    <lineage>
        <taxon>Eukaryota</taxon>
        <taxon>Fungi</taxon>
        <taxon>Dikarya</taxon>
        <taxon>Basidiomycota</taxon>
        <taxon>Agaricomycotina</taxon>
        <taxon>Agaricomycetes</taxon>
        <taxon>Agaricomycetidae</taxon>
        <taxon>Agaricales</taxon>
        <taxon>Marasmiineae</taxon>
        <taxon>Marasmiaceae</taxon>
        <taxon>Paramarasmius</taxon>
    </lineage>
</organism>
<feature type="transmembrane region" description="Helical" evidence="2">
    <location>
        <begin position="201"/>
        <end position="222"/>
    </location>
</feature>
<accession>A0AAW0DK85</accession>
<gene>
    <name evidence="4" type="ORF">VNI00_005128</name>
</gene>
<dbReference type="InterPro" id="IPR045339">
    <property type="entry name" value="DUF6534"/>
</dbReference>
<protein>
    <recommendedName>
        <fullName evidence="3">DUF6534 domain-containing protein</fullName>
    </recommendedName>
</protein>
<dbReference type="Proteomes" id="UP001383192">
    <property type="component" value="Unassembled WGS sequence"/>
</dbReference>
<sequence>MLLFATANLESTVCHAMHYYLIARYGMPEALATGTWSLFSSLLTNIIIAFISQSFFTKRIHYLCPRPYKWFMSSLTFMVSLIDSMDLMFSFWDRQVTLFPVFHGWLIRPSATVVYFFLLKDFSRLKEANHQAVVPFGVTAILSDIVVAAALVLLLDRARTEFQETNSIINKLIVLAINRCVLTSVVAVLEVILFLTIRDSLYAFAIDFIIGKLYANSMLAHLNSRKSLAKRGSSRGTFTGTSFDVAAPNVLSLSGIGTSTNMDSSGRGASSIDEVELENRSHTTSLPAPDKRFRRPISDALEA</sequence>
<evidence type="ECO:0000259" key="3">
    <source>
        <dbReference type="Pfam" id="PF20152"/>
    </source>
</evidence>
<evidence type="ECO:0000313" key="5">
    <source>
        <dbReference type="Proteomes" id="UP001383192"/>
    </source>
</evidence>
<keyword evidence="2" id="KW-0812">Transmembrane</keyword>
<keyword evidence="2" id="KW-0472">Membrane</keyword>
<feature type="transmembrane region" description="Helical" evidence="2">
    <location>
        <begin position="132"/>
        <end position="155"/>
    </location>
</feature>
<evidence type="ECO:0000313" key="4">
    <source>
        <dbReference type="EMBL" id="KAK7051016.1"/>
    </source>
</evidence>
<dbReference type="EMBL" id="JAYKXP010000014">
    <property type="protein sequence ID" value="KAK7051016.1"/>
    <property type="molecule type" value="Genomic_DNA"/>
</dbReference>
<keyword evidence="2" id="KW-1133">Transmembrane helix</keyword>
<keyword evidence="5" id="KW-1185">Reference proteome</keyword>
<proteinExistence type="predicted"/>
<name>A0AAW0DK85_9AGAR</name>
<dbReference type="PANTHER" id="PTHR40465">
    <property type="entry name" value="CHROMOSOME 1, WHOLE GENOME SHOTGUN SEQUENCE"/>
    <property type="match status" value="1"/>
</dbReference>
<feature type="transmembrane region" description="Helical" evidence="2">
    <location>
        <begin position="176"/>
        <end position="195"/>
    </location>
</feature>
<comment type="caution">
    <text evidence="4">The sequence shown here is derived from an EMBL/GenBank/DDBJ whole genome shotgun (WGS) entry which is preliminary data.</text>
</comment>
<feature type="region of interest" description="Disordered" evidence="1">
    <location>
        <begin position="261"/>
        <end position="303"/>
    </location>
</feature>
<dbReference type="AlphaFoldDB" id="A0AAW0DK85"/>
<evidence type="ECO:0000256" key="1">
    <source>
        <dbReference type="SAM" id="MobiDB-lite"/>
    </source>
</evidence>
<evidence type="ECO:0000256" key="2">
    <source>
        <dbReference type="SAM" id="Phobius"/>
    </source>
</evidence>
<dbReference type="PANTHER" id="PTHR40465:SF1">
    <property type="entry name" value="DUF6534 DOMAIN-CONTAINING PROTEIN"/>
    <property type="match status" value="1"/>
</dbReference>
<feature type="domain" description="DUF6534" evidence="3">
    <location>
        <begin position="141"/>
        <end position="227"/>
    </location>
</feature>
<feature type="transmembrane region" description="Helical" evidence="2">
    <location>
        <begin position="36"/>
        <end position="56"/>
    </location>
</feature>